<keyword evidence="1" id="KW-0175">Coiled coil</keyword>
<keyword evidence="3" id="KW-1185">Reference proteome</keyword>
<reference evidence="2" key="1">
    <citation type="journal article" date="2023" name="Mol. Phylogenet. Evol.">
        <title>Genome-scale phylogeny and comparative genomics of the fungal order Sordariales.</title>
        <authorList>
            <person name="Hensen N."/>
            <person name="Bonometti L."/>
            <person name="Westerberg I."/>
            <person name="Brannstrom I.O."/>
            <person name="Guillou S."/>
            <person name="Cros-Aarteil S."/>
            <person name="Calhoun S."/>
            <person name="Haridas S."/>
            <person name="Kuo A."/>
            <person name="Mondo S."/>
            <person name="Pangilinan J."/>
            <person name="Riley R."/>
            <person name="LaButti K."/>
            <person name="Andreopoulos B."/>
            <person name="Lipzen A."/>
            <person name="Chen C."/>
            <person name="Yan M."/>
            <person name="Daum C."/>
            <person name="Ng V."/>
            <person name="Clum A."/>
            <person name="Steindorff A."/>
            <person name="Ohm R.A."/>
            <person name="Martin F."/>
            <person name="Silar P."/>
            <person name="Natvig D.O."/>
            <person name="Lalanne C."/>
            <person name="Gautier V."/>
            <person name="Ament-Velasquez S.L."/>
            <person name="Kruys A."/>
            <person name="Hutchinson M.I."/>
            <person name="Powell A.J."/>
            <person name="Barry K."/>
            <person name="Miller A.N."/>
            <person name="Grigoriev I.V."/>
            <person name="Debuchy R."/>
            <person name="Gladieux P."/>
            <person name="Hiltunen Thoren M."/>
            <person name="Johannesson H."/>
        </authorList>
    </citation>
    <scope>NUCLEOTIDE SEQUENCE</scope>
    <source>
        <strain evidence="2">CBS 626.80</strain>
    </source>
</reference>
<gene>
    <name evidence="2" type="ORF">QBC32DRAFT_271528</name>
</gene>
<accession>A0AAN6NJK7</accession>
<name>A0AAN6NJK7_9PEZI</name>
<protein>
    <recommendedName>
        <fullName evidence="4">BTB domain-containing protein</fullName>
    </recommendedName>
</protein>
<evidence type="ECO:0000313" key="2">
    <source>
        <dbReference type="EMBL" id="KAK3947026.1"/>
    </source>
</evidence>
<reference evidence="2" key="2">
    <citation type="submission" date="2023-06" db="EMBL/GenBank/DDBJ databases">
        <authorList>
            <consortium name="Lawrence Berkeley National Laboratory"/>
            <person name="Mondo S.J."/>
            <person name="Hensen N."/>
            <person name="Bonometti L."/>
            <person name="Westerberg I."/>
            <person name="Brannstrom I.O."/>
            <person name="Guillou S."/>
            <person name="Cros-Aarteil S."/>
            <person name="Calhoun S."/>
            <person name="Haridas S."/>
            <person name="Kuo A."/>
            <person name="Pangilinan J."/>
            <person name="Riley R."/>
            <person name="Labutti K."/>
            <person name="Andreopoulos B."/>
            <person name="Lipzen A."/>
            <person name="Chen C."/>
            <person name="Yanf M."/>
            <person name="Daum C."/>
            <person name="Ng V."/>
            <person name="Clum A."/>
            <person name="Steindorff A."/>
            <person name="Ohm R."/>
            <person name="Martin F."/>
            <person name="Silar P."/>
            <person name="Natvig D."/>
            <person name="Lalanne C."/>
            <person name="Gautier V."/>
            <person name="Ament-Velasquez S.L."/>
            <person name="Kruys A."/>
            <person name="Hutchinson M.I."/>
            <person name="Powell A.J."/>
            <person name="Barry K."/>
            <person name="Miller A.N."/>
            <person name="Grigoriev I.V."/>
            <person name="Debuchy R."/>
            <person name="Gladieux P."/>
            <person name="Thoren M.H."/>
            <person name="Johannesson H."/>
        </authorList>
    </citation>
    <scope>NUCLEOTIDE SEQUENCE</scope>
    <source>
        <strain evidence="2">CBS 626.80</strain>
    </source>
</reference>
<sequence length="350" mass="39448">MDSGETKAESHNNTSYAVLLDPEGDVILVVADQNILVSSVFSKMFGPDFSKGIQIRHGDRPCVNLEEDDPKAMESLLRILHYQCADISFSMEPKPLAVLAIHCDKYNCIAALRPWIAQWCSNHPGITAPEQFGYMLLAAYMFRSPIFSGLAAEATKQLAPGFVSVWEEHETLALLPETITADALSEQITQTLERLHQELQSTEGRLREQKARYTMPGFVCVNCGRIHPDTAKKCHPCNNTDLFSRRCTSDYRVAEYFTILRRCELWPSLEPFATLALSDLAFRFKCAQTDYKHQCGAKEDCPLRRELELLSERVQWILKCIKGIPIEKGVEATHGRRHSLSHGHLPTVLG</sequence>
<dbReference type="AlphaFoldDB" id="A0AAN6NJK7"/>
<proteinExistence type="predicted"/>
<evidence type="ECO:0000313" key="3">
    <source>
        <dbReference type="Proteomes" id="UP001303222"/>
    </source>
</evidence>
<evidence type="ECO:0008006" key="4">
    <source>
        <dbReference type="Google" id="ProtNLM"/>
    </source>
</evidence>
<dbReference type="Proteomes" id="UP001303222">
    <property type="component" value="Unassembled WGS sequence"/>
</dbReference>
<comment type="caution">
    <text evidence="2">The sequence shown here is derived from an EMBL/GenBank/DDBJ whole genome shotgun (WGS) entry which is preliminary data.</text>
</comment>
<dbReference type="EMBL" id="MU859439">
    <property type="protein sequence ID" value="KAK3947026.1"/>
    <property type="molecule type" value="Genomic_DNA"/>
</dbReference>
<evidence type="ECO:0000256" key="1">
    <source>
        <dbReference type="SAM" id="Coils"/>
    </source>
</evidence>
<organism evidence="2 3">
    <name type="scientific">Pseudoneurospora amorphoporcata</name>
    <dbReference type="NCBI Taxonomy" id="241081"/>
    <lineage>
        <taxon>Eukaryota</taxon>
        <taxon>Fungi</taxon>
        <taxon>Dikarya</taxon>
        <taxon>Ascomycota</taxon>
        <taxon>Pezizomycotina</taxon>
        <taxon>Sordariomycetes</taxon>
        <taxon>Sordariomycetidae</taxon>
        <taxon>Sordariales</taxon>
        <taxon>Sordariaceae</taxon>
        <taxon>Pseudoneurospora</taxon>
    </lineage>
</organism>
<feature type="coiled-coil region" evidence="1">
    <location>
        <begin position="185"/>
        <end position="212"/>
    </location>
</feature>